<evidence type="ECO:0000313" key="1">
    <source>
        <dbReference type="EMBL" id="TMP42871.1"/>
    </source>
</evidence>
<sequence>MFKYTLPFYMCLLAGCAASGPADKNIVPELVNESRPLIWFSEHNVDEVLSLHQQQQSLGLIALSRRGYFYPKIGMARKPLTLQDNCVTWLLASSSDIVNDKQGKALQAAQQQFAAKFNMAMAPKCLK</sequence>
<dbReference type="PROSITE" id="PS51257">
    <property type="entry name" value="PROKAR_LIPOPROTEIN"/>
    <property type="match status" value="1"/>
</dbReference>
<dbReference type="EMBL" id="PNCL01000019">
    <property type="protein sequence ID" value="TMP61041.1"/>
    <property type="molecule type" value="Genomic_DNA"/>
</dbReference>
<organism evidence="2 4">
    <name type="scientific">Pseudoalteromonas citrea</name>
    <dbReference type="NCBI Taxonomy" id="43655"/>
    <lineage>
        <taxon>Bacteria</taxon>
        <taxon>Pseudomonadati</taxon>
        <taxon>Pseudomonadota</taxon>
        <taxon>Gammaproteobacteria</taxon>
        <taxon>Alteromonadales</taxon>
        <taxon>Pseudoalteromonadaceae</taxon>
        <taxon>Pseudoalteromonas</taxon>
    </lineage>
</organism>
<comment type="caution">
    <text evidence="2">The sequence shown here is derived from an EMBL/GenBank/DDBJ whole genome shotgun (WGS) entry which is preliminary data.</text>
</comment>
<evidence type="ECO:0000313" key="3">
    <source>
        <dbReference type="Proteomes" id="UP000305730"/>
    </source>
</evidence>
<gene>
    <name evidence="2" type="ORF">CWB96_05290</name>
    <name evidence="1" type="ORF">CWB97_10665</name>
</gene>
<dbReference type="OrthoDB" id="6293174at2"/>
<keyword evidence="3" id="KW-1185">Reference proteome</keyword>
<dbReference type="RefSeq" id="WP_138596990.1">
    <property type="nucleotide sequence ID" value="NZ_PNCK01000036.1"/>
</dbReference>
<evidence type="ECO:0008006" key="5">
    <source>
        <dbReference type="Google" id="ProtNLM"/>
    </source>
</evidence>
<proteinExistence type="predicted"/>
<dbReference type="Proteomes" id="UP000307706">
    <property type="component" value="Unassembled WGS sequence"/>
</dbReference>
<dbReference type="AlphaFoldDB" id="A0A5S3XV15"/>
<reference evidence="2" key="3">
    <citation type="submission" date="2019-09" db="EMBL/GenBank/DDBJ databases">
        <title>Co-occurence of chitin degradation, pigmentation and bioactivity in marine Pseudoalteromonas.</title>
        <authorList>
            <person name="Sonnenschein E.C."/>
            <person name="Bech P.K."/>
        </authorList>
    </citation>
    <scope>NUCLEOTIDE SEQUENCE</scope>
    <source>
        <strain evidence="2">S2231</strain>
        <strain evidence="1">S2233</strain>
    </source>
</reference>
<protein>
    <recommendedName>
        <fullName evidence="5">Lipoprotein</fullName>
    </recommendedName>
</protein>
<reference evidence="3 4" key="1">
    <citation type="submission" date="2017-12" db="EMBL/GenBank/DDBJ databases">
        <authorList>
            <person name="Paulsen S."/>
            <person name="Gram L.K."/>
        </authorList>
    </citation>
    <scope>NUCLEOTIDE SEQUENCE [LARGE SCALE GENOMIC DNA]</scope>
    <source>
        <strain evidence="2 4">S2231</strain>
        <strain evidence="1 3">S2233</strain>
    </source>
</reference>
<name>A0A5S3XV15_9GAMM</name>
<dbReference type="Proteomes" id="UP000305730">
    <property type="component" value="Unassembled WGS sequence"/>
</dbReference>
<reference evidence="3 4" key="2">
    <citation type="submission" date="2019-06" db="EMBL/GenBank/DDBJ databases">
        <title>Co-occurence of chitin degradation, pigmentation and bioactivity in marine Pseudoalteromonas.</title>
        <authorList>
            <person name="Sonnenschein E.C."/>
            <person name="Bech P.K."/>
        </authorList>
    </citation>
    <scope>NUCLEOTIDE SEQUENCE [LARGE SCALE GENOMIC DNA]</scope>
    <source>
        <strain evidence="4">S2231</strain>
        <strain evidence="3">S2233</strain>
    </source>
</reference>
<dbReference type="EMBL" id="PNCK01000036">
    <property type="protein sequence ID" value="TMP42871.1"/>
    <property type="molecule type" value="Genomic_DNA"/>
</dbReference>
<evidence type="ECO:0000313" key="4">
    <source>
        <dbReference type="Proteomes" id="UP000307706"/>
    </source>
</evidence>
<accession>A0A5S3XV15</accession>
<evidence type="ECO:0000313" key="2">
    <source>
        <dbReference type="EMBL" id="TMP61041.1"/>
    </source>
</evidence>